<keyword evidence="1" id="KW-0472">Membrane</keyword>
<feature type="domain" description="Acyltransferase 3" evidence="2">
    <location>
        <begin position="11"/>
        <end position="329"/>
    </location>
</feature>
<evidence type="ECO:0000313" key="3">
    <source>
        <dbReference type="EMBL" id="MBB6508869.1"/>
    </source>
</evidence>
<feature type="transmembrane region" description="Helical" evidence="1">
    <location>
        <begin position="12"/>
        <end position="30"/>
    </location>
</feature>
<name>A0A7X0JKU1_9HYPH</name>
<feature type="transmembrane region" description="Helical" evidence="1">
    <location>
        <begin position="216"/>
        <end position="234"/>
    </location>
</feature>
<sequence>MTAVRPVRLLNLDLLRLVSALLVLFFHYGFRMQITGEGAGIGFPELAPLAKWFDIGLLIFFAISGYVIMMSAEGRSAFDFAAGRVARLWPTFVVCATITAVVLSIWPVPALSAPTVRQWLAHLVILSRVFGQPFLDGAYWTIAYEIIFYGWIFVALATGLLKSHWRLIVTVWLAISVLNETALQSVVLQKLLITQYSGYFAFGLALFRTRLENSRASFAVLSLAAGWAIAAPFITEPEFISLYGFGRNTAGLAAMGPLALAAVTIAIYAPTLPIKRGLAISLGGLTYPLYLLHQNIGYAAFANFGTSDNRFAILALLIGGLLAVAMIIARTVEPAARRAIIGLSKPVQASLTRLRARFA</sequence>
<proteinExistence type="predicted"/>
<feature type="transmembrane region" description="Helical" evidence="1">
    <location>
        <begin position="254"/>
        <end position="273"/>
    </location>
</feature>
<feature type="transmembrane region" description="Helical" evidence="1">
    <location>
        <begin position="311"/>
        <end position="329"/>
    </location>
</feature>
<accession>A0A7X0JKU1</accession>
<keyword evidence="1" id="KW-0812">Transmembrane</keyword>
<feature type="transmembrane region" description="Helical" evidence="1">
    <location>
        <begin position="138"/>
        <end position="160"/>
    </location>
</feature>
<keyword evidence="1" id="KW-1133">Transmembrane helix</keyword>
<dbReference type="AlphaFoldDB" id="A0A7X0JKU1"/>
<dbReference type="PANTHER" id="PTHR23028:SF53">
    <property type="entry name" value="ACYL_TRANSF_3 DOMAIN-CONTAINING PROTEIN"/>
    <property type="match status" value="1"/>
</dbReference>
<comment type="caution">
    <text evidence="3">The sequence shown here is derived from an EMBL/GenBank/DDBJ whole genome shotgun (WGS) entry which is preliminary data.</text>
</comment>
<protein>
    <submittedName>
        <fullName evidence="3">Peptidoglycan/LPS O-acetylase OafA/YrhL</fullName>
    </submittedName>
</protein>
<reference evidence="3 4" key="1">
    <citation type="submission" date="2020-08" db="EMBL/GenBank/DDBJ databases">
        <title>The Agave Microbiome: Exploring the role of microbial communities in plant adaptations to desert environments.</title>
        <authorList>
            <person name="Partida-Martinez L.P."/>
        </authorList>
    </citation>
    <scope>NUCLEOTIDE SEQUENCE [LARGE SCALE GENOMIC DNA]</scope>
    <source>
        <strain evidence="3 4">AS3.12</strain>
    </source>
</reference>
<feature type="transmembrane region" description="Helical" evidence="1">
    <location>
        <begin position="88"/>
        <end position="108"/>
    </location>
</feature>
<organism evidence="3 4">
    <name type="scientific">Rhizobium soli</name>
    <dbReference type="NCBI Taxonomy" id="424798"/>
    <lineage>
        <taxon>Bacteria</taxon>
        <taxon>Pseudomonadati</taxon>
        <taxon>Pseudomonadota</taxon>
        <taxon>Alphaproteobacteria</taxon>
        <taxon>Hyphomicrobiales</taxon>
        <taxon>Rhizobiaceae</taxon>
        <taxon>Rhizobium/Agrobacterium group</taxon>
        <taxon>Rhizobium</taxon>
    </lineage>
</organism>
<dbReference type="InterPro" id="IPR002656">
    <property type="entry name" value="Acyl_transf_3_dom"/>
</dbReference>
<dbReference type="RefSeq" id="WP_184654657.1">
    <property type="nucleotide sequence ID" value="NZ_JACHBU010000003.1"/>
</dbReference>
<dbReference type="Proteomes" id="UP000585437">
    <property type="component" value="Unassembled WGS sequence"/>
</dbReference>
<dbReference type="GO" id="GO:0016747">
    <property type="term" value="F:acyltransferase activity, transferring groups other than amino-acyl groups"/>
    <property type="evidence" value="ECO:0007669"/>
    <property type="project" value="InterPro"/>
</dbReference>
<feature type="transmembrane region" description="Helical" evidence="1">
    <location>
        <begin position="50"/>
        <end position="68"/>
    </location>
</feature>
<gene>
    <name evidence="3" type="ORF">F4695_002218</name>
</gene>
<dbReference type="PANTHER" id="PTHR23028">
    <property type="entry name" value="ACETYLTRANSFERASE"/>
    <property type="match status" value="1"/>
</dbReference>
<evidence type="ECO:0000259" key="2">
    <source>
        <dbReference type="Pfam" id="PF01757"/>
    </source>
</evidence>
<dbReference type="GO" id="GO:0009103">
    <property type="term" value="P:lipopolysaccharide biosynthetic process"/>
    <property type="evidence" value="ECO:0007669"/>
    <property type="project" value="TreeGrafter"/>
</dbReference>
<dbReference type="InterPro" id="IPR050879">
    <property type="entry name" value="Acyltransferase_3"/>
</dbReference>
<dbReference type="GO" id="GO:0016020">
    <property type="term" value="C:membrane"/>
    <property type="evidence" value="ECO:0007669"/>
    <property type="project" value="TreeGrafter"/>
</dbReference>
<evidence type="ECO:0000313" key="4">
    <source>
        <dbReference type="Proteomes" id="UP000585437"/>
    </source>
</evidence>
<evidence type="ECO:0000256" key="1">
    <source>
        <dbReference type="SAM" id="Phobius"/>
    </source>
</evidence>
<dbReference type="Pfam" id="PF01757">
    <property type="entry name" value="Acyl_transf_3"/>
    <property type="match status" value="1"/>
</dbReference>
<feature type="transmembrane region" description="Helical" evidence="1">
    <location>
        <begin position="285"/>
        <end position="305"/>
    </location>
</feature>
<dbReference type="EMBL" id="JACHBU010000003">
    <property type="protein sequence ID" value="MBB6508869.1"/>
    <property type="molecule type" value="Genomic_DNA"/>
</dbReference>
<keyword evidence="4" id="KW-1185">Reference proteome</keyword>